<dbReference type="Pfam" id="PF02754">
    <property type="entry name" value="CCG"/>
    <property type="match status" value="1"/>
</dbReference>
<evidence type="ECO:0000256" key="2">
    <source>
        <dbReference type="ARBA" id="ARBA00022723"/>
    </source>
</evidence>
<keyword evidence="5" id="KW-0411">Iron-sulfur</keyword>
<dbReference type="GO" id="GO:0005886">
    <property type="term" value="C:plasma membrane"/>
    <property type="evidence" value="ECO:0007669"/>
    <property type="project" value="TreeGrafter"/>
</dbReference>
<protein>
    <submittedName>
        <fullName evidence="7">(Fe-S)-binding protein</fullName>
    </submittedName>
</protein>
<reference evidence="7" key="2">
    <citation type="submission" date="2021-01" db="EMBL/GenBank/DDBJ databases">
        <authorList>
            <person name="Hahn C.R."/>
            <person name="Youssef N.H."/>
            <person name="Elshahed M."/>
        </authorList>
    </citation>
    <scope>NUCLEOTIDE SEQUENCE</scope>
    <source>
        <strain evidence="7">Zod_Metabat.24</strain>
    </source>
</reference>
<organism evidence="7 8">
    <name type="scientific">Candidatus Zymogenus saltonus</name>
    <dbReference type="NCBI Taxonomy" id="2844893"/>
    <lineage>
        <taxon>Bacteria</taxon>
        <taxon>Deltaproteobacteria</taxon>
        <taxon>Candidatus Zymogenia</taxon>
        <taxon>Candidatus Zymogeniales</taxon>
        <taxon>Candidatus Zymogenaceae</taxon>
        <taxon>Candidatus Zymogenus</taxon>
    </lineage>
</organism>
<sequence length="374" mass="41875">MTEDMIEMTRLCSVCFRMCRDYCSVAAATRKESDSPSNRAFFAEGIINEKRELTPEVVDYFFRCAICRACREACETGQDTGEVMLNARRELDEGLLPQRVKEIREKLINGKLYGKTPKQTKDLLASKKAERSAKTVIYLGDMVRAEGGETIKALFSLLEKLGVDFSVMDEDPDTGGILYYLGFTKDAVSRAEKLSKKVGDLSPETLVILTADDLRMTNLVYSSIGVELKGTNIISLPEYLLKVLRESGPKLSSEKGLRVTYHDPCGLGRELRIFEAPRQIINMVENLEFVELPFSRDRAPCCGYGMGLSYTHPDVAAKMAERIVSIGSMSRADLLITGCPTCRDVILENFSKKVSEKPKIEIVDLPIFLDRILK</sequence>
<evidence type="ECO:0000256" key="4">
    <source>
        <dbReference type="ARBA" id="ARBA00023004"/>
    </source>
</evidence>
<evidence type="ECO:0000313" key="8">
    <source>
        <dbReference type="Proteomes" id="UP000809273"/>
    </source>
</evidence>
<dbReference type="GO" id="GO:0046872">
    <property type="term" value="F:metal ion binding"/>
    <property type="evidence" value="ECO:0007669"/>
    <property type="project" value="UniProtKB-KW"/>
</dbReference>
<proteinExistence type="predicted"/>
<dbReference type="AlphaFoldDB" id="A0A9D8KDG6"/>
<evidence type="ECO:0000256" key="3">
    <source>
        <dbReference type="ARBA" id="ARBA00023002"/>
    </source>
</evidence>
<gene>
    <name evidence="7" type="ORF">JW984_02910</name>
</gene>
<feature type="domain" description="Cysteine-rich" evidence="6">
    <location>
        <begin position="259"/>
        <end position="343"/>
    </location>
</feature>
<dbReference type="PANTHER" id="PTHR43255">
    <property type="entry name" value="IRON-SULFUR-BINDING OXIDOREDUCTASE FADF-RELATED-RELATED"/>
    <property type="match status" value="1"/>
</dbReference>
<evidence type="ECO:0000256" key="5">
    <source>
        <dbReference type="ARBA" id="ARBA00023014"/>
    </source>
</evidence>
<dbReference type="EMBL" id="JAFGIX010000014">
    <property type="protein sequence ID" value="MBN1572128.1"/>
    <property type="molecule type" value="Genomic_DNA"/>
</dbReference>
<dbReference type="SUPFAM" id="SSF46548">
    <property type="entry name" value="alpha-helical ferredoxin"/>
    <property type="match status" value="1"/>
</dbReference>
<dbReference type="InterPro" id="IPR051460">
    <property type="entry name" value="HdrC_iron-sulfur_subunit"/>
</dbReference>
<dbReference type="GO" id="GO:0016491">
    <property type="term" value="F:oxidoreductase activity"/>
    <property type="evidence" value="ECO:0007669"/>
    <property type="project" value="UniProtKB-KW"/>
</dbReference>
<reference evidence="7" key="1">
    <citation type="journal article" date="2021" name="Environ. Microbiol.">
        <title>Genomic characterization of three novel Desulfobacterota classes expand the metabolic and phylogenetic diversity of the phylum.</title>
        <authorList>
            <person name="Murphy C.L."/>
            <person name="Biggerstaff J."/>
            <person name="Eichhorn A."/>
            <person name="Ewing E."/>
            <person name="Shahan R."/>
            <person name="Soriano D."/>
            <person name="Stewart S."/>
            <person name="VanMol K."/>
            <person name="Walker R."/>
            <person name="Walters P."/>
            <person name="Elshahed M.S."/>
            <person name="Youssef N.H."/>
        </authorList>
    </citation>
    <scope>NUCLEOTIDE SEQUENCE</scope>
    <source>
        <strain evidence="7">Zod_Metabat.24</strain>
    </source>
</reference>
<comment type="caution">
    <text evidence="7">The sequence shown here is derived from an EMBL/GenBank/DDBJ whole genome shotgun (WGS) entry which is preliminary data.</text>
</comment>
<dbReference type="PROSITE" id="PS00198">
    <property type="entry name" value="4FE4S_FER_1"/>
    <property type="match status" value="1"/>
</dbReference>
<name>A0A9D8KDG6_9DELT</name>
<dbReference type="PANTHER" id="PTHR43255:SF1">
    <property type="entry name" value="IRON-SULFUR-BINDING OXIDOREDUCTASE FADF-RELATED"/>
    <property type="match status" value="1"/>
</dbReference>
<evidence type="ECO:0000313" key="7">
    <source>
        <dbReference type="EMBL" id="MBN1572128.1"/>
    </source>
</evidence>
<dbReference type="InterPro" id="IPR017900">
    <property type="entry name" value="4Fe4S_Fe_S_CS"/>
</dbReference>
<dbReference type="GO" id="GO:0051539">
    <property type="term" value="F:4 iron, 4 sulfur cluster binding"/>
    <property type="evidence" value="ECO:0007669"/>
    <property type="project" value="UniProtKB-KW"/>
</dbReference>
<keyword evidence="3" id="KW-0560">Oxidoreductase</keyword>
<evidence type="ECO:0000259" key="6">
    <source>
        <dbReference type="Pfam" id="PF02754"/>
    </source>
</evidence>
<accession>A0A9D8KDG6</accession>
<keyword evidence="1" id="KW-0004">4Fe-4S</keyword>
<dbReference type="Proteomes" id="UP000809273">
    <property type="component" value="Unassembled WGS sequence"/>
</dbReference>
<evidence type="ECO:0000256" key="1">
    <source>
        <dbReference type="ARBA" id="ARBA00022485"/>
    </source>
</evidence>
<dbReference type="InterPro" id="IPR004017">
    <property type="entry name" value="Cys_rich_dom"/>
</dbReference>
<keyword evidence="2" id="KW-0479">Metal-binding</keyword>
<keyword evidence="4" id="KW-0408">Iron</keyword>